<reference evidence="3 4" key="1">
    <citation type="submission" date="2019-12" db="EMBL/GenBank/DDBJ databases">
        <title>Whole genome shotgun sequence of Streptomyces tubercidicus NBRC 13090.</title>
        <authorList>
            <person name="Ichikawa N."/>
            <person name="Kimura A."/>
            <person name="Kitahashi Y."/>
            <person name="Komaki H."/>
            <person name="Tamura T."/>
        </authorList>
    </citation>
    <scope>NUCLEOTIDE SEQUENCE [LARGE SCALE GENOMIC DNA]</scope>
    <source>
        <strain evidence="3 4">NBRC 13090</strain>
    </source>
</reference>
<comment type="caution">
    <text evidence="3">The sequence shown here is derived from an EMBL/GenBank/DDBJ whole genome shotgun (WGS) entry which is preliminary data.</text>
</comment>
<dbReference type="Proteomes" id="UP000431826">
    <property type="component" value="Unassembled WGS sequence"/>
</dbReference>
<evidence type="ECO:0000259" key="2">
    <source>
        <dbReference type="Pfam" id="PF02525"/>
    </source>
</evidence>
<dbReference type="OrthoDB" id="9798454at2"/>
<gene>
    <name evidence="3" type="ORF">Stube_04670</name>
</gene>
<dbReference type="InterPro" id="IPR003680">
    <property type="entry name" value="Flavodoxin_fold"/>
</dbReference>
<evidence type="ECO:0000313" key="3">
    <source>
        <dbReference type="EMBL" id="GFE35794.1"/>
    </source>
</evidence>
<proteinExistence type="predicted"/>
<keyword evidence="4" id="KW-1185">Reference proteome</keyword>
<dbReference type="GO" id="GO:0003955">
    <property type="term" value="F:NAD(P)H dehydrogenase (quinone) activity"/>
    <property type="evidence" value="ECO:0007669"/>
    <property type="project" value="TreeGrafter"/>
</dbReference>
<dbReference type="Pfam" id="PF02525">
    <property type="entry name" value="Flavodoxin_2"/>
    <property type="match status" value="1"/>
</dbReference>
<keyword evidence="1" id="KW-0560">Oxidoreductase</keyword>
<dbReference type="GO" id="GO:0009055">
    <property type="term" value="F:electron transfer activity"/>
    <property type="evidence" value="ECO:0007669"/>
    <property type="project" value="TreeGrafter"/>
</dbReference>
<evidence type="ECO:0000256" key="1">
    <source>
        <dbReference type="ARBA" id="ARBA00023002"/>
    </source>
</evidence>
<dbReference type="PANTHER" id="PTHR47307">
    <property type="entry name" value="GLUTATHIONE-REGULATED POTASSIUM-EFFLUX SYSTEM ANCILLARY PROTEIN KEFG"/>
    <property type="match status" value="1"/>
</dbReference>
<dbReference type="Gene3D" id="3.40.50.360">
    <property type="match status" value="1"/>
</dbReference>
<name>A0A640UKE0_9ACTN</name>
<evidence type="ECO:0000313" key="4">
    <source>
        <dbReference type="Proteomes" id="UP000431826"/>
    </source>
</evidence>
<accession>A0A640UKE0</accession>
<dbReference type="EMBL" id="BLIR01000001">
    <property type="protein sequence ID" value="GFE35794.1"/>
    <property type="molecule type" value="Genomic_DNA"/>
</dbReference>
<feature type="domain" description="Flavodoxin-like fold" evidence="2">
    <location>
        <begin position="2"/>
        <end position="171"/>
    </location>
</feature>
<organism evidence="3 4">
    <name type="scientific">Streptomyces tubercidicus</name>
    <dbReference type="NCBI Taxonomy" id="47759"/>
    <lineage>
        <taxon>Bacteria</taxon>
        <taxon>Bacillati</taxon>
        <taxon>Actinomycetota</taxon>
        <taxon>Actinomycetes</taxon>
        <taxon>Kitasatosporales</taxon>
        <taxon>Streptomycetaceae</taxon>
        <taxon>Streptomyces</taxon>
    </lineage>
</organism>
<dbReference type="SUPFAM" id="SSF52218">
    <property type="entry name" value="Flavoproteins"/>
    <property type="match status" value="1"/>
</dbReference>
<dbReference type="RefSeq" id="WP_159742234.1">
    <property type="nucleotide sequence ID" value="NZ_BLIR01000001.1"/>
</dbReference>
<dbReference type="GO" id="GO:0010181">
    <property type="term" value="F:FMN binding"/>
    <property type="evidence" value="ECO:0007669"/>
    <property type="project" value="TreeGrafter"/>
</dbReference>
<dbReference type="InterPro" id="IPR046980">
    <property type="entry name" value="KefG/KefF"/>
</dbReference>
<sequence>MSKVLVVVGHPDLSQSKHNAALVDAVRDLTHVTVHDLYAAYPDFQIDADAERTLLAEHDVIVFQHPVYWYNTPPLFRQWQDTVLTHRWAFTYDGTPSQLAGKKAIVAITSGGPAESYTPEGMNKATIETLLSSWDATLRLCQFDIQPMFKLHGTAFGASEDLATTAKQYNELLASFA</sequence>
<dbReference type="PANTHER" id="PTHR47307:SF1">
    <property type="entry name" value="GLUTATHIONE-REGULATED POTASSIUM-EFFLUX SYSTEM ANCILLARY PROTEIN KEFG"/>
    <property type="match status" value="1"/>
</dbReference>
<dbReference type="AlphaFoldDB" id="A0A640UKE0"/>
<dbReference type="GeneID" id="96281659"/>
<protein>
    <submittedName>
        <fullName evidence="3">NAD(P)H oxidoreductase</fullName>
    </submittedName>
</protein>
<dbReference type="InterPro" id="IPR029039">
    <property type="entry name" value="Flavoprotein-like_sf"/>
</dbReference>